<feature type="domain" description="Dehydrogenase E1 component" evidence="4">
    <location>
        <begin position="5"/>
        <end position="163"/>
    </location>
</feature>
<dbReference type="InterPro" id="IPR029061">
    <property type="entry name" value="THDP-binding"/>
</dbReference>
<dbReference type="Gene3D" id="3.40.50.970">
    <property type="match status" value="1"/>
</dbReference>
<keyword evidence="5" id="KW-0670">Pyruvate</keyword>
<evidence type="ECO:0000256" key="2">
    <source>
        <dbReference type="ARBA" id="ARBA00023002"/>
    </source>
</evidence>
<dbReference type="InterPro" id="IPR050642">
    <property type="entry name" value="PDH_E1_Alpha_Subunit"/>
</dbReference>
<dbReference type="GO" id="GO:0004739">
    <property type="term" value="F:pyruvate dehydrogenase (acetyl-transferring) activity"/>
    <property type="evidence" value="ECO:0007669"/>
    <property type="project" value="TreeGrafter"/>
</dbReference>
<dbReference type="PANTHER" id="PTHR11516:SF60">
    <property type="entry name" value="PYRUVATE DEHYDROGENASE E1 COMPONENT SUBUNIT ALPHA"/>
    <property type="match status" value="1"/>
</dbReference>
<dbReference type="SUPFAM" id="SSF52518">
    <property type="entry name" value="Thiamin diphosphate-binding fold (THDP-binding)"/>
    <property type="match status" value="1"/>
</dbReference>
<keyword evidence="2" id="KW-0560">Oxidoreductase</keyword>
<dbReference type="EMBL" id="LR796233">
    <property type="protein sequence ID" value="CAB4129115.1"/>
    <property type="molecule type" value="Genomic_DNA"/>
</dbReference>
<evidence type="ECO:0000259" key="4">
    <source>
        <dbReference type="Pfam" id="PF00676"/>
    </source>
</evidence>
<evidence type="ECO:0000313" key="5">
    <source>
        <dbReference type="EMBL" id="CAB4129115.1"/>
    </source>
</evidence>
<organism evidence="5">
    <name type="scientific">uncultured Caudovirales phage</name>
    <dbReference type="NCBI Taxonomy" id="2100421"/>
    <lineage>
        <taxon>Viruses</taxon>
        <taxon>Duplodnaviria</taxon>
        <taxon>Heunggongvirae</taxon>
        <taxon>Uroviricota</taxon>
        <taxon>Caudoviricetes</taxon>
        <taxon>Peduoviridae</taxon>
        <taxon>Maltschvirus</taxon>
        <taxon>Maltschvirus maltsch</taxon>
    </lineage>
</organism>
<name>A0A6J5L5F5_9CAUD</name>
<evidence type="ECO:0000256" key="3">
    <source>
        <dbReference type="ARBA" id="ARBA00023052"/>
    </source>
</evidence>
<comment type="cofactor">
    <cofactor evidence="1">
        <name>thiamine diphosphate</name>
        <dbReference type="ChEBI" id="CHEBI:58937"/>
    </cofactor>
</comment>
<dbReference type="PANTHER" id="PTHR11516">
    <property type="entry name" value="PYRUVATE DEHYDROGENASE E1 COMPONENT, ALPHA SUBUNIT BACTERIAL AND ORGANELLAR"/>
    <property type="match status" value="1"/>
</dbReference>
<dbReference type="GO" id="GO:0006086">
    <property type="term" value="P:pyruvate decarboxylation to acetyl-CoA"/>
    <property type="evidence" value="ECO:0007669"/>
    <property type="project" value="TreeGrafter"/>
</dbReference>
<protein>
    <submittedName>
        <fullName evidence="5">PDH_E1_alph_y, pyruvate dehydrogenase (Acetyl-transferring) E1 component, alpha subunit</fullName>
    </submittedName>
</protein>
<gene>
    <name evidence="5" type="ORF">UFOVP112_213</name>
</gene>
<keyword evidence="3" id="KW-0786">Thiamine pyrophosphate</keyword>
<dbReference type="InterPro" id="IPR001017">
    <property type="entry name" value="DH_E1"/>
</dbReference>
<reference evidence="5" key="1">
    <citation type="submission" date="2020-04" db="EMBL/GenBank/DDBJ databases">
        <authorList>
            <person name="Chiriac C."/>
            <person name="Salcher M."/>
            <person name="Ghai R."/>
            <person name="Kavagutti S V."/>
        </authorList>
    </citation>
    <scope>NUCLEOTIDE SEQUENCE</scope>
</reference>
<sequence>MNKQELIDFETDIGETFNRGEIRAPVHLYAGAEEQIMRVFERINIENDWVCCTWRNHYQALLKGVPKDVLKSHIMQGESMVMNLPEYKFICSSIVGGIPSIATGLALAAKLKGTTERVWCWTGDMSANTGAWSEAYRYAVAHDLPITFVVEDNELSVLTPTHEMWGAYKWYINSRQSPDWKETYNLIYYTYKNTKYPHAGAGVRVQF</sequence>
<accession>A0A6J5L5F5</accession>
<evidence type="ECO:0000256" key="1">
    <source>
        <dbReference type="ARBA" id="ARBA00001964"/>
    </source>
</evidence>
<dbReference type="Pfam" id="PF00676">
    <property type="entry name" value="E1_dh"/>
    <property type="match status" value="1"/>
</dbReference>
<proteinExistence type="predicted"/>